<dbReference type="AlphaFoldDB" id="A0A5N0TL25"/>
<evidence type="ECO:0000313" key="4">
    <source>
        <dbReference type="Proteomes" id="UP000326838"/>
    </source>
</evidence>
<dbReference type="Pfam" id="PF05065">
    <property type="entry name" value="Phage_capsid"/>
    <property type="match status" value="1"/>
</dbReference>
<dbReference type="SUPFAM" id="SSF56563">
    <property type="entry name" value="Major capsid protein gp5"/>
    <property type="match status" value="1"/>
</dbReference>
<keyword evidence="4" id="KW-1185">Reference proteome</keyword>
<dbReference type="EMBL" id="VYUY01000006">
    <property type="protein sequence ID" value="KAA9134837.1"/>
    <property type="molecule type" value="Genomic_DNA"/>
</dbReference>
<protein>
    <submittedName>
        <fullName evidence="3">Phage major capsid protein</fullName>
    </submittedName>
</protein>
<dbReference type="NCBIfam" id="TIGR01554">
    <property type="entry name" value="major_cap_HK97"/>
    <property type="match status" value="1"/>
</dbReference>
<comment type="caution">
    <text evidence="3">The sequence shown here is derived from an EMBL/GenBank/DDBJ whole genome shotgun (WGS) entry which is preliminary data.</text>
</comment>
<accession>A0A5N0TL25</accession>
<dbReference type="InterPro" id="IPR024455">
    <property type="entry name" value="Phage_capsid"/>
</dbReference>
<proteinExistence type="predicted"/>
<evidence type="ECO:0000256" key="1">
    <source>
        <dbReference type="ARBA" id="ARBA00004328"/>
    </source>
</evidence>
<evidence type="ECO:0000313" key="3">
    <source>
        <dbReference type="EMBL" id="KAA9134837.1"/>
    </source>
</evidence>
<name>A0A5N0TL25_9MICO</name>
<comment type="subcellular location">
    <subcellularLocation>
        <location evidence="1">Virion</location>
    </subcellularLocation>
</comment>
<feature type="domain" description="Phage capsid-like C-terminal" evidence="2">
    <location>
        <begin position="123"/>
        <end position="353"/>
    </location>
</feature>
<gene>
    <name evidence="3" type="ORF">F6B40_03830</name>
</gene>
<evidence type="ECO:0000259" key="2">
    <source>
        <dbReference type="Pfam" id="PF05065"/>
    </source>
</evidence>
<dbReference type="Gene3D" id="3.30.2400.10">
    <property type="entry name" value="Major capsid protein gp5"/>
    <property type="match status" value="1"/>
</dbReference>
<sequence length="411" mass="44413">MLRLLPRRSMNLKEKLKTLLAEAAALKTKGVEGLTEADVARVPALTAEIADVESKIKAQADATAALKDAFSNADRASKGRADVSPQASSRADRAAGFAAAFKTQVAEQLATKAMVPGQTVTIDYSAPLVAEPRPALTLLSLISFDENEAEPSGAYLRQTTRENNAATVVAGAKKPTSSYELESVPWEMSTIAHLTEPIRKQWLQDFGQLQAWLSVELAYGLTEALQDLMVNGGETEGGATVRGLSTLVGTNTQAFNGNMFRSIRLALGNLETAGVLANGIALHPDDWTEVELAEDANDRPLTTPLLGDARGRFLWNVPVVVSPQIDKGTAWVGDWKSIVYRHRGPVEMTMTDKGVYEVVTEVPPVDPEDEPTTTTTLLDLYERNLLRARAESRAVFQFLQPASLTKVDIAA</sequence>
<dbReference type="Proteomes" id="UP000326838">
    <property type="component" value="Unassembled WGS sequence"/>
</dbReference>
<dbReference type="Gene3D" id="3.30.2320.10">
    <property type="entry name" value="hypothetical protein PF0899 domain"/>
    <property type="match status" value="1"/>
</dbReference>
<organism evidence="3 4">
    <name type="scientific">Microbacterium caowuchunii</name>
    <dbReference type="NCBI Taxonomy" id="2614638"/>
    <lineage>
        <taxon>Bacteria</taxon>
        <taxon>Bacillati</taxon>
        <taxon>Actinomycetota</taxon>
        <taxon>Actinomycetes</taxon>
        <taxon>Micrococcales</taxon>
        <taxon>Microbacteriaceae</taxon>
        <taxon>Microbacterium</taxon>
    </lineage>
</organism>
<dbReference type="InterPro" id="IPR054612">
    <property type="entry name" value="Phage_capsid-like_C"/>
</dbReference>
<reference evidence="4" key="1">
    <citation type="submission" date="2019-09" db="EMBL/GenBank/DDBJ databases">
        <title>Mumia zhuanghuii sp. nov. isolated from the intestinal contents of plateau pika (Ochotona curzoniae) in the Qinghai-Tibet plateau of China.</title>
        <authorList>
            <person name="Tian Z."/>
        </authorList>
    </citation>
    <scope>NUCLEOTIDE SEQUENCE [LARGE SCALE GENOMIC DNA]</scope>
    <source>
        <strain evidence="4">L-033</strain>
    </source>
</reference>